<dbReference type="SMART" id="SM00256">
    <property type="entry name" value="FBOX"/>
    <property type="match status" value="1"/>
</dbReference>
<feature type="domain" description="F-box" evidence="1">
    <location>
        <begin position="55"/>
        <end position="95"/>
    </location>
</feature>
<sequence length="383" mass="43283">MKRRIGNEQSCSREKARAVFFHPVIDSSLEQHEEREHVCTAVVEAKDNDINPLTMPIDIIGAVFSFLEFDDVAKCSLVSSDWSKAISSVDNLKIDLGENSEKKLRFAIKHLRNLTKIHLICSNGDFDSDIMEEFLSICITSKKLKSFSLDAPYFILSIENALKSLFGDDAPNLELFRFSGCRFATISDLIDLLRCKKQLKVLDLSCIRFNDDSTYRNQPGVCRALSPYMSELRNLEELNLFGWDLQHFDEEKLFSGLKLLKKLNARGANDASLAALAKHCSHLQMLGITDCFSDISIHAVLNVLRKSRIKTLRVPYVTGTGSGVVHMKEVCEASKTIENVTVGLRLWHSTVNPTISWKEKEELMVQATAEASNNRVNLRVHVW</sequence>
<protein>
    <recommendedName>
        <fullName evidence="1">F-box domain-containing protein</fullName>
    </recommendedName>
</protein>
<name>A0A7S2KDS6_9STRA</name>
<accession>A0A7S2KDS6</accession>
<dbReference type="GO" id="GO:0031146">
    <property type="term" value="P:SCF-dependent proteasomal ubiquitin-dependent protein catabolic process"/>
    <property type="evidence" value="ECO:0007669"/>
    <property type="project" value="TreeGrafter"/>
</dbReference>
<dbReference type="SUPFAM" id="SSF81383">
    <property type="entry name" value="F-box domain"/>
    <property type="match status" value="1"/>
</dbReference>
<dbReference type="InterPro" id="IPR036047">
    <property type="entry name" value="F-box-like_dom_sf"/>
</dbReference>
<evidence type="ECO:0000313" key="2">
    <source>
        <dbReference type="EMBL" id="CAD9573959.1"/>
    </source>
</evidence>
<dbReference type="GO" id="GO:0019005">
    <property type="term" value="C:SCF ubiquitin ligase complex"/>
    <property type="evidence" value="ECO:0007669"/>
    <property type="project" value="TreeGrafter"/>
</dbReference>
<dbReference type="Pfam" id="PF00646">
    <property type="entry name" value="F-box"/>
    <property type="match status" value="1"/>
</dbReference>
<organism evidence="2">
    <name type="scientific">Leptocylindrus danicus</name>
    <dbReference type="NCBI Taxonomy" id="163516"/>
    <lineage>
        <taxon>Eukaryota</taxon>
        <taxon>Sar</taxon>
        <taxon>Stramenopiles</taxon>
        <taxon>Ochrophyta</taxon>
        <taxon>Bacillariophyta</taxon>
        <taxon>Coscinodiscophyceae</taxon>
        <taxon>Chaetocerotophycidae</taxon>
        <taxon>Leptocylindrales</taxon>
        <taxon>Leptocylindraceae</taxon>
        <taxon>Leptocylindrus</taxon>
    </lineage>
</organism>
<dbReference type="EMBL" id="HBGY01013033">
    <property type="protein sequence ID" value="CAD9573959.1"/>
    <property type="molecule type" value="Transcribed_RNA"/>
</dbReference>
<dbReference type="PANTHER" id="PTHR13318:SF190">
    <property type="entry name" value="PARTNER OF PAIRED, ISOFORM B"/>
    <property type="match status" value="1"/>
</dbReference>
<dbReference type="AlphaFoldDB" id="A0A7S2KDS6"/>
<dbReference type="Gene3D" id="1.20.1280.50">
    <property type="match status" value="1"/>
</dbReference>
<dbReference type="InterPro" id="IPR001810">
    <property type="entry name" value="F-box_dom"/>
</dbReference>
<dbReference type="InterPro" id="IPR032675">
    <property type="entry name" value="LRR_dom_sf"/>
</dbReference>
<proteinExistence type="predicted"/>
<gene>
    <name evidence="2" type="ORF">LDAN0321_LOCUS8339</name>
</gene>
<dbReference type="SUPFAM" id="SSF52047">
    <property type="entry name" value="RNI-like"/>
    <property type="match status" value="1"/>
</dbReference>
<evidence type="ECO:0000259" key="1">
    <source>
        <dbReference type="SMART" id="SM00256"/>
    </source>
</evidence>
<dbReference type="CDD" id="cd09917">
    <property type="entry name" value="F-box_SF"/>
    <property type="match status" value="1"/>
</dbReference>
<reference evidence="2" key="1">
    <citation type="submission" date="2021-01" db="EMBL/GenBank/DDBJ databases">
        <authorList>
            <person name="Corre E."/>
            <person name="Pelletier E."/>
            <person name="Niang G."/>
            <person name="Scheremetjew M."/>
            <person name="Finn R."/>
            <person name="Kale V."/>
            <person name="Holt S."/>
            <person name="Cochrane G."/>
            <person name="Meng A."/>
            <person name="Brown T."/>
            <person name="Cohen L."/>
        </authorList>
    </citation>
    <scope>NUCLEOTIDE SEQUENCE</scope>
    <source>
        <strain evidence="2">B650</strain>
    </source>
</reference>
<dbReference type="Gene3D" id="3.80.10.10">
    <property type="entry name" value="Ribonuclease Inhibitor"/>
    <property type="match status" value="1"/>
</dbReference>
<dbReference type="PANTHER" id="PTHR13318">
    <property type="entry name" value="PARTNER OF PAIRED, ISOFORM B-RELATED"/>
    <property type="match status" value="1"/>
</dbReference>